<evidence type="ECO:0000313" key="2">
    <source>
        <dbReference type="EMBL" id="MCV6824519.1"/>
    </source>
</evidence>
<dbReference type="Pfam" id="PF14316">
    <property type="entry name" value="DUF4381"/>
    <property type="match status" value="1"/>
</dbReference>
<evidence type="ECO:0000313" key="3">
    <source>
        <dbReference type="Proteomes" id="UP001208041"/>
    </source>
</evidence>
<keyword evidence="1" id="KW-1133">Transmembrane helix</keyword>
<protein>
    <submittedName>
        <fullName evidence="2">DUF4381 domain-containing protein</fullName>
    </submittedName>
</protein>
<sequence length="170" mass="18371">MNEEATSLIELLDQLVPPQEPPPISMAPQTAGWAVLAAAILLGVAIALWRWLKHYRANAYRRAAIAAIEQANGDAAEIALVVRRCALAAFPRTDVAQLTGESWVLFLEATGKGVEFDAATAATLTEAPYRQESAASPAFVNTVKRWIKTHKADRATEARHPISEGTEARA</sequence>
<evidence type="ECO:0000256" key="1">
    <source>
        <dbReference type="SAM" id="Phobius"/>
    </source>
</evidence>
<keyword evidence="1" id="KW-0812">Transmembrane</keyword>
<reference evidence="2" key="1">
    <citation type="submission" date="2022-10" db="EMBL/GenBank/DDBJ databases">
        <authorList>
            <person name="Yue Y."/>
        </authorList>
    </citation>
    <scope>NUCLEOTIDE SEQUENCE</scope>
    <source>
        <strain evidence="2">Z654</strain>
    </source>
</reference>
<dbReference type="InterPro" id="IPR025489">
    <property type="entry name" value="DUF4381"/>
</dbReference>
<name>A0AAE3LRJ6_9RHOB</name>
<comment type="caution">
    <text evidence="2">The sequence shown here is derived from an EMBL/GenBank/DDBJ whole genome shotgun (WGS) entry which is preliminary data.</text>
</comment>
<dbReference type="AlphaFoldDB" id="A0AAE3LRJ6"/>
<feature type="transmembrane region" description="Helical" evidence="1">
    <location>
        <begin position="31"/>
        <end position="52"/>
    </location>
</feature>
<keyword evidence="3" id="KW-1185">Reference proteome</keyword>
<dbReference type="Proteomes" id="UP001208041">
    <property type="component" value="Unassembled WGS sequence"/>
</dbReference>
<dbReference type="EMBL" id="JAOYFC010000002">
    <property type="protein sequence ID" value="MCV6824519.1"/>
    <property type="molecule type" value="Genomic_DNA"/>
</dbReference>
<proteinExistence type="predicted"/>
<organism evidence="2 3">
    <name type="scientific">Halocynthiibacter halioticoli</name>
    <dbReference type="NCBI Taxonomy" id="2986804"/>
    <lineage>
        <taxon>Bacteria</taxon>
        <taxon>Pseudomonadati</taxon>
        <taxon>Pseudomonadota</taxon>
        <taxon>Alphaproteobacteria</taxon>
        <taxon>Rhodobacterales</taxon>
        <taxon>Paracoccaceae</taxon>
        <taxon>Halocynthiibacter</taxon>
    </lineage>
</organism>
<dbReference type="RefSeq" id="WP_263953381.1">
    <property type="nucleotide sequence ID" value="NZ_JAOYFC010000002.1"/>
</dbReference>
<gene>
    <name evidence="2" type="ORF">OH136_08100</name>
</gene>
<keyword evidence="1" id="KW-0472">Membrane</keyword>
<accession>A0AAE3LRJ6</accession>